<dbReference type="PIRSF" id="PIRSF002741">
    <property type="entry name" value="MppA"/>
    <property type="match status" value="1"/>
</dbReference>
<evidence type="ECO:0000313" key="8">
    <source>
        <dbReference type="Proteomes" id="UP001306592"/>
    </source>
</evidence>
<dbReference type="InterPro" id="IPR030678">
    <property type="entry name" value="Peptide/Ni-bd"/>
</dbReference>
<dbReference type="Proteomes" id="UP001306592">
    <property type="component" value="Unassembled WGS sequence"/>
</dbReference>
<evidence type="ECO:0000256" key="1">
    <source>
        <dbReference type="ARBA" id="ARBA00004196"/>
    </source>
</evidence>
<keyword evidence="8" id="KW-1185">Reference proteome</keyword>
<evidence type="ECO:0000256" key="5">
    <source>
        <dbReference type="SAM" id="SignalP"/>
    </source>
</evidence>
<name>A0ABU8D9D4_ERWAP</name>
<dbReference type="PANTHER" id="PTHR30290:SF10">
    <property type="entry name" value="PERIPLASMIC OLIGOPEPTIDE-BINDING PROTEIN-RELATED"/>
    <property type="match status" value="1"/>
</dbReference>
<comment type="similarity">
    <text evidence="2">Belongs to the bacterial solute-binding protein 5 family.</text>
</comment>
<evidence type="ECO:0000259" key="6">
    <source>
        <dbReference type="Pfam" id="PF00496"/>
    </source>
</evidence>
<proteinExistence type="inferred from homology"/>
<dbReference type="Gene3D" id="3.10.105.10">
    <property type="entry name" value="Dipeptide-binding Protein, Domain 3"/>
    <property type="match status" value="1"/>
</dbReference>
<sequence length="525" mass="57420">MRQLLPLLFTTALLLSPGSQAATPADTLIVAISLDGIISFDPAESFETVSTSSLRNVYQTLVTPDISDPRQLRPQLASSWQPGSSEHSLLITLQADAKFASGNPVTADDVIYSLTRAVKLNKTPVFILGEFGWTPDNVDAQFTRRGDHQLEIRWQSAIGRDLALRLLTSPVASVVDSKLVQQHVTDRDAGNGWLRTHSAGSAAYSIRNYVPQQALVLEQNPHAQPAPPLKRVILKNVSDAGSRRLLLESGDADVAYNLGADQFATLQKQGKVQVASFPSSLIYYLGFNTQDKQQPALGNPAMWQAARWLVDYNSLSQQLLKGQYQVHQTFLPAGFEGALTNQPFHYNVAKAKAILAKGGIKPGTRFALTVVSQPPYSDIAQALQASFAKADIQIDIQPVAESELWSKMRSRNFQSIFIYWGADYVDANSNASTFAYNVAGGPKTLAWRVGWNIPELSAKTRAAAAESDTQKRTALYQQLQTDIQQNSPFVVSLQGQQLVGLGKNIRGAHQGIGISLLYFDRVSKQ</sequence>
<dbReference type="SUPFAM" id="SSF53850">
    <property type="entry name" value="Periplasmic binding protein-like II"/>
    <property type="match status" value="1"/>
</dbReference>
<evidence type="ECO:0000256" key="3">
    <source>
        <dbReference type="ARBA" id="ARBA00022448"/>
    </source>
</evidence>
<evidence type="ECO:0000313" key="7">
    <source>
        <dbReference type="EMBL" id="MEI2680118.1"/>
    </source>
</evidence>
<dbReference type="Gene3D" id="3.90.76.10">
    <property type="entry name" value="Dipeptide-binding Protein, Domain 1"/>
    <property type="match status" value="1"/>
</dbReference>
<keyword evidence="4 5" id="KW-0732">Signal</keyword>
<gene>
    <name evidence="7" type="ORF">V8N49_00325</name>
</gene>
<dbReference type="RefSeq" id="WP_336202132.1">
    <property type="nucleotide sequence ID" value="NZ_JBANEI010000001.1"/>
</dbReference>
<reference evidence="7 8" key="1">
    <citation type="submission" date="2024-02" db="EMBL/GenBank/DDBJ databases">
        <title>First report Erwinia aphidicola in onion in Chile.</title>
        <authorList>
            <person name="Valenzuela M."/>
            <person name="Pena M."/>
            <person name="Dutta B."/>
        </authorList>
    </citation>
    <scope>NUCLEOTIDE SEQUENCE [LARGE SCALE GENOMIC DNA]</scope>
    <source>
        <strain evidence="7 8">QCJ3A</strain>
    </source>
</reference>
<feature type="domain" description="Solute-binding protein family 5" evidence="6">
    <location>
        <begin position="72"/>
        <end position="438"/>
    </location>
</feature>
<comment type="subcellular location">
    <subcellularLocation>
        <location evidence="1">Cell envelope</location>
    </subcellularLocation>
</comment>
<organism evidence="7 8">
    <name type="scientific">Erwinia aphidicola</name>
    <dbReference type="NCBI Taxonomy" id="68334"/>
    <lineage>
        <taxon>Bacteria</taxon>
        <taxon>Pseudomonadati</taxon>
        <taxon>Pseudomonadota</taxon>
        <taxon>Gammaproteobacteria</taxon>
        <taxon>Enterobacterales</taxon>
        <taxon>Erwiniaceae</taxon>
        <taxon>Erwinia</taxon>
    </lineage>
</organism>
<dbReference type="Pfam" id="PF00496">
    <property type="entry name" value="SBP_bac_5"/>
    <property type="match status" value="1"/>
</dbReference>
<dbReference type="InterPro" id="IPR039424">
    <property type="entry name" value="SBP_5"/>
</dbReference>
<evidence type="ECO:0000256" key="4">
    <source>
        <dbReference type="ARBA" id="ARBA00022729"/>
    </source>
</evidence>
<dbReference type="PANTHER" id="PTHR30290">
    <property type="entry name" value="PERIPLASMIC BINDING COMPONENT OF ABC TRANSPORTER"/>
    <property type="match status" value="1"/>
</dbReference>
<feature type="signal peptide" evidence="5">
    <location>
        <begin position="1"/>
        <end position="21"/>
    </location>
</feature>
<feature type="chain" id="PRO_5047338712" evidence="5">
    <location>
        <begin position="22"/>
        <end position="525"/>
    </location>
</feature>
<dbReference type="CDD" id="cd08512">
    <property type="entry name" value="PBP2_NikA_DppA_OppA_like_7"/>
    <property type="match status" value="1"/>
</dbReference>
<dbReference type="EMBL" id="JBANEI010000001">
    <property type="protein sequence ID" value="MEI2680118.1"/>
    <property type="molecule type" value="Genomic_DNA"/>
</dbReference>
<comment type="caution">
    <text evidence="7">The sequence shown here is derived from an EMBL/GenBank/DDBJ whole genome shotgun (WGS) entry which is preliminary data.</text>
</comment>
<evidence type="ECO:0000256" key="2">
    <source>
        <dbReference type="ARBA" id="ARBA00005695"/>
    </source>
</evidence>
<protein>
    <submittedName>
        <fullName evidence="7">ABC transporter substrate-binding protein</fullName>
    </submittedName>
</protein>
<dbReference type="InterPro" id="IPR000914">
    <property type="entry name" value="SBP_5_dom"/>
</dbReference>
<dbReference type="Gene3D" id="3.40.190.10">
    <property type="entry name" value="Periplasmic binding protein-like II"/>
    <property type="match status" value="1"/>
</dbReference>
<accession>A0ABU8D9D4</accession>
<keyword evidence="3" id="KW-0813">Transport</keyword>